<dbReference type="InterPro" id="IPR018060">
    <property type="entry name" value="HTH_AraC"/>
</dbReference>
<dbReference type="PANTHER" id="PTHR43130:SF3">
    <property type="entry name" value="HTH-TYPE TRANSCRIPTIONAL REGULATOR RV1931C"/>
    <property type="match status" value="1"/>
</dbReference>
<keyword evidence="1" id="KW-0805">Transcription regulation</keyword>
<evidence type="ECO:0000256" key="1">
    <source>
        <dbReference type="ARBA" id="ARBA00023015"/>
    </source>
</evidence>
<dbReference type="CDD" id="cd03137">
    <property type="entry name" value="GATase1_AraC_1"/>
    <property type="match status" value="1"/>
</dbReference>
<reference evidence="4" key="1">
    <citation type="journal article" date="2015" name="Int. J. Syst. Evol. Microbiol.">
        <title>Rhizobium alvei sp. nov., isolated from a freshwater river.</title>
        <authorList>
            <person name="Sheu S.Y."/>
            <person name="Huang H.W."/>
            <person name="Young C.C."/>
            <person name="Chen W.M."/>
        </authorList>
    </citation>
    <scope>NUCLEOTIDE SEQUENCE</scope>
    <source>
        <strain evidence="4">TNR-22</strain>
    </source>
</reference>
<dbReference type="InterPro" id="IPR052158">
    <property type="entry name" value="INH-QAR"/>
</dbReference>
<dbReference type="SUPFAM" id="SSF52317">
    <property type="entry name" value="Class I glutamine amidotransferase-like"/>
    <property type="match status" value="1"/>
</dbReference>
<proteinExistence type="predicted"/>
<protein>
    <submittedName>
        <fullName evidence="4">DJ-1/PfpI family protein</fullName>
    </submittedName>
</protein>
<keyword evidence="2" id="KW-0804">Transcription</keyword>
<dbReference type="Proteomes" id="UP001174932">
    <property type="component" value="Unassembled WGS sequence"/>
</dbReference>
<gene>
    <name evidence="4" type="ORF">Q4481_14755</name>
</gene>
<name>A0ABT8YNC0_9HYPH</name>
<dbReference type="RefSeq" id="WP_304377156.1">
    <property type="nucleotide sequence ID" value="NZ_JAUOZU010000009.1"/>
</dbReference>
<dbReference type="SMART" id="SM00342">
    <property type="entry name" value="HTH_ARAC"/>
    <property type="match status" value="1"/>
</dbReference>
<keyword evidence="5" id="KW-1185">Reference proteome</keyword>
<comment type="caution">
    <text evidence="4">The sequence shown here is derived from an EMBL/GenBank/DDBJ whole genome shotgun (WGS) entry which is preliminary data.</text>
</comment>
<evidence type="ECO:0000313" key="5">
    <source>
        <dbReference type="Proteomes" id="UP001174932"/>
    </source>
</evidence>
<evidence type="ECO:0000259" key="3">
    <source>
        <dbReference type="PROSITE" id="PS01124"/>
    </source>
</evidence>
<sequence length="357" mass="39121">MKTPIQHSVAMLLYPGVSASDVAGPMECFGLANYVSGNVVYALNTFTSDGAPVAAAGSWLTLQPNHSFDTLPDDVDTLLIPGGPAAFSLSKDSNVIAWLRSRADRVARIGSICNGAFVLAALGAADQGKLATHWLFTDQLARLHPDVDVDHDAIYVRSGKVWSSGGMTSGMDLALALIEEDCGRTLAMEVARHMVLYLRRSGGQSQFSMHLKAQFSDLPAIGRLQQWIIDNPQADLRVETMAARAAMSSRSLLRVFKEQTGMTLGKFVAETRLRHACSLLEDTDREQKEVATLSGLGTETNLRKVFMSRLGITPNQYRLRFRATETTAAEHETPGHISYDEAWLYRTEVKGFQRSLK</sequence>
<reference evidence="4" key="2">
    <citation type="submission" date="2023-07" db="EMBL/GenBank/DDBJ databases">
        <authorList>
            <person name="Shen H."/>
        </authorList>
    </citation>
    <scope>NUCLEOTIDE SEQUENCE</scope>
    <source>
        <strain evidence="4">TNR-22</strain>
    </source>
</reference>
<dbReference type="PROSITE" id="PS01124">
    <property type="entry name" value="HTH_ARAC_FAMILY_2"/>
    <property type="match status" value="1"/>
</dbReference>
<accession>A0ABT8YNC0</accession>
<feature type="domain" description="HTH araC/xylS-type" evidence="3">
    <location>
        <begin position="222"/>
        <end position="320"/>
    </location>
</feature>
<dbReference type="EMBL" id="JAUOZU010000009">
    <property type="protein sequence ID" value="MDO6965225.1"/>
    <property type="molecule type" value="Genomic_DNA"/>
</dbReference>
<dbReference type="InterPro" id="IPR029062">
    <property type="entry name" value="Class_I_gatase-like"/>
</dbReference>
<dbReference type="InterPro" id="IPR002818">
    <property type="entry name" value="DJ-1/PfpI"/>
</dbReference>
<evidence type="ECO:0000256" key="2">
    <source>
        <dbReference type="ARBA" id="ARBA00023163"/>
    </source>
</evidence>
<dbReference type="PANTHER" id="PTHR43130">
    <property type="entry name" value="ARAC-FAMILY TRANSCRIPTIONAL REGULATOR"/>
    <property type="match status" value="1"/>
</dbReference>
<evidence type="ECO:0000313" key="4">
    <source>
        <dbReference type="EMBL" id="MDO6965225.1"/>
    </source>
</evidence>
<dbReference type="Gene3D" id="3.40.50.880">
    <property type="match status" value="1"/>
</dbReference>
<dbReference type="Gene3D" id="1.10.10.60">
    <property type="entry name" value="Homeodomain-like"/>
    <property type="match status" value="1"/>
</dbReference>
<dbReference type="InterPro" id="IPR009057">
    <property type="entry name" value="Homeodomain-like_sf"/>
</dbReference>
<organism evidence="4 5">
    <name type="scientific">Rhizobium alvei</name>
    <dbReference type="NCBI Taxonomy" id="1132659"/>
    <lineage>
        <taxon>Bacteria</taxon>
        <taxon>Pseudomonadati</taxon>
        <taxon>Pseudomonadota</taxon>
        <taxon>Alphaproteobacteria</taxon>
        <taxon>Hyphomicrobiales</taxon>
        <taxon>Rhizobiaceae</taxon>
        <taxon>Rhizobium/Agrobacterium group</taxon>
        <taxon>Rhizobium</taxon>
    </lineage>
</organism>
<dbReference type="Pfam" id="PF01965">
    <property type="entry name" value="DJ-1_PfpI"/>
    <property type="match status" value="1"/>
</dbReference>
<dbReference type="Pfam" id="PF12833">
    <property type="entry name" value="HTH_18"/>
    <property type="match status" value="1"/>
</dbReference>
<dbReference type="SUPFAM" id="SSF46689">
    <property type="entry name" value="Homeodomain-like"/>
    <property type="match status" value="2"/>
</dbReference>